<evidence type="ECO:0000313" key="2">
    <source>
        <dbReference type="EMBL" id="EAW13870.1"/>
    </source>
</evidence>
<dbReference type="eggNOG" id="ENOG502SDW6">
    <property type="taxonomic scope" value="Eukaryota"/>
</dbReference>
<keyword evidence="1" id="KW-1133">Transmembrane helix</keyword>
<dbReference type="GeneID" id="4707933"/>
<evidence type="ECO:0000313" key="3">
    <source>
        <dbReference type="Proteomes" id="UP000006701"/>
    </source>
</evidence>
<feature type="transmembrane region" description="Helical" evidence="1">
    <location>
        <begin position="27"/>
        <end position="44"/>
    </location>
</feature>
<keyword evidence="3" id="KW-1185">Reference proteome</keyword>
<dbReference type="OrthoDB" id="2555959at2759"/>
<dbReference type="EMBL" id="DS027045">
    <property type="protein sequence ID" value="EAW13870.1"/>
    <property type="molecule type" value="Genomic_DNA"/>
</dbReference>
<organism evidence="2 3">
    <name type="scientific">Aspergillus clavatus (strain ATCC 1007 / CBS 513.65 / DSM 816 / NCTC 3887 / NRRL 1 / QM 1276 / 107)</name>
    <dbReference type="NCBI Taxonomy" id="344612"/>
    <lineage>
        <taxon>Eukaryota</taxon>
        <taxon>Fungi</taxon>
        <taxon>Dikarya</taxon>
        <taxon>Ascomycota</taxon>
        <taxon>Pezizomycotina</taxon>
        <taxon>Eurotiomycetes</taxon>
        <taxon>Eurotiomycetidae</taxon>
        <taxon>Eurotiales</taxon>
        <taxon>Aspergillaceae</taxon>
        <taxon>Aspergillus</taxon>
        <taxon>Aspergillus subgen. Fumigati</taxon>
    </lineage>
</organism>
<dbReference type="RefSeq" id="XP_001275296.1">
    <property type="nucleotide sequence ID" value="XM_001275295.1"/>
</dbReference>
<dbReference type="HOGENOM" id="CLU_190851_0_0_1"/>
<dbReference type="OMA" id="WFSPQVE"/>
<dbReference type="VEuPathDB" id="FungiDB:ACLA_068980"/>
<evidence type="ECO:0000256" key="1">
    <source>
        <dbReference type="SAM" id="Phobius"/>
    </source>
</evidence>
<reference evidence="2 3" key="1">
    <citation type="journal article" date="2008" name="PLoS Genet.">
        <title>Genomic islands in the pathogenic filamentous fungus Aspergillus fumigatus.</title>
        <authorList>
            <person name="Fedorova N.D."/>
            <person name="Khaldi N."/>
            <person name="Joardar V.S."/>
            <person name="Maiti R."/>
            <person name="Amedeo P."/>
            <person name="Anderson M.J."/>
            <person name="Crabtree J."/>
            <person name="Silva J.C."/>
            <person name="Badger J.H."/>
            <person name="Albarraq A."/>
            <person name="Angiuoli S."/>
            <person name="Bussey H."/>
            <person name="Bowyer P."/>
            <person name="Cotty P.J."/>
            <person name="Dyer P.S."/>
            <person name="Egan A."/>
            <person name="Galens K."/>
            <person name="Fraser-Liggett C.M."/>
            <person name="Haas B.J."/>
            <person name="Inman J.M."/>
            <person name="Kent R."/>
            <person name="Lemieux S."/>
            <person name="Malavazi I."/>
            <person name="Orvis J."/>
            <person name="Roemer T."/>
            <person name="Ronning C.M."/>
            <person name="Sundaram J.P."/>
            <person name="Sutton G."/>
            <person name="Turner G."/>
            <person name="Venter J.C."/>
            <person name="White O.R."/>
            <person name="Whitty B.R."/>
            <person name="Youngman P."/>
            <person name="Wolfe K.H."/>
            <person name="Goldman G.H."/>
            <person name="Wortman J.R."/>
            <person name="Jiang B."/>
            <person name="Denning D.W."/>
            <person name="Nierman W.C."/>
        </authorList>
    </citation>
    <scope>NUCLEOTIDE SEQUENCE [LARGE SCALE GENOMIC DNA]</scope>
    <source>
        <strain evidence="3">ATCC 1007 / CBS 513.65 / DSM 816 / NCTC 3887 / NRRL 1</strain>
    </source>
</reference>
<dbReference type="AlphaFoldDB" id="A1C649"/>
<sequence length="79" mass="8665">MASLGHRTKIEEEPGCSYRSLSPKTRALFGLGVMTWASVGLWFSPQVEGAMGMVPTAEEQQELERKLAVRVSRVEKGGN</sequence>
<gene>
    <name evidence="2" type="ORF">ACLA_068980</name>
</gene>
<keyword evidence="1" id="KW-0812">Transmembrane</keyword>
<name>A1C649_ASPCL</name>
<protein>
    <submittedName>
        <fullName evidence="2">Uncharacterized protein</fullName>
    </submittedName>
</protein>
<proteinExistence type="predicted"/>
<dbReference type="KEGG" id="act:ACLA_068980"/>
<keyword evidence="1" id="KW-0472">Membrane</keyword>
<accession>A1C649</accession>
<dbReference type="Proteomes" id="UP000006701">
    <property type="component" value="Unassembled WGS sequence"/>
</dbReference>